<dbReference type="Proteomes" id="UP001609175">
    <property type="component" value="Unassembled WGS sequence"/>
</dbReference>
<dbReference type="EMBL" id="JBIMSO010000029">
    <property type="protein sequence ID" value="MFH5207831.1"/>
    <property type="molecule type" value="Genomic_DNA"/>
</dbReference>
<dbReference type="RefSeq" id="WP_395113272.1">
    <property type="nucleotide sequence ID" value="NZ_JBIMSO010000029.1"/>
</dbReference>
<dbReference type="InterPro" id="IPR020311">
    <property type="entry name" value="Uncharacterised_Rv0898c"/>
</dbReference>
<accession>A0ABW7JIM9</accession>
<name>A0ABW7JIM9_9NOCA</name>
<comment type="caution">
    <text evidence="1">The sequence shown here is derived from an EMBL/GenBank/DDBJ whole genome shotgun (WGS) entry which is preliminary data.</text>
</comment>
<sequence>MSEQDILARITDLVAAEHDLRSQTAAGKLDPETEHKQLAQLETLLDQCWDLLRQRRARIDAGQSPDDATVQSVVQVEGYLQ</sequence>
<gene>
    <name evidence="1" type="ORF">ACHIPZ_06325</name>
</gene>
<reference evidence="1 2" key="1">
    <citation type="submission" date="2024-10" db="EMBL/GenBank/DDBJ databases">
        <authorList>
            <person name="Riesco R."/>
        </authorList>
    </citation>
    <scope>NUCLEOTIDE SEQUENCE [LARGE SCALE GENOMIC DNA]</scope>
    <source>
        <strain evidence="1 2">NCIMB 15449</strain>
    </source>
</reference>
<evidence type="ECO:0000313" key="1">
    <source>
        <dbReference type="EMBL" id="MFH5207831.1"/>
    </source>
</evidence>
<dbReference type="Pfam" id="PF10944">
    <property type="entry name" value="DUF2630"/>
    <property type="match status" value="1"/>
</dbReference>
<proteinExistence type="predicted"/>
<organism evidence="1 2">
    <name type="scientific">Antrihabitans spumae</name>
    <dbReference type="NCBI Taxonomy" id="3373370"/>
    <lineage>
        <taxon>Bacteria</taxon>
        <taxon>Bacillati</taxon>
        <taxon>Actinomycetota</taxon>
        <taxon>Actinomycetes</taxon>
        <taxon>Mycobacteriales</taxon>
        <taxon>Nocardiaceae</taxon>
        <taxon>Antrihabitans</taxon>
    </lineage>
</organism>
<evidence type="ECO:0000313" key="2">
    <source>
        <dbReference type="Proteomes" id="UP001609175"/>
    </source>
</evidence>
<protein>
    <submittedName>
        <fullName evidence="1">DUF2630 family protein</fullName>
    </submittedName>
</protein>